<evidence type="ECO:0000313" key="2">
    <source>
        <dbReference type="EMBL" id="MFD1294992.1"/>
    </source>
</evidence>
<dbReference type="InterPro" id="IPR052742">
    <property type="entry name" value="Mito_N-acetyltransferase"/>
</dbReference>
<protein>
    <submittedName>
        <fullName evidence="2">GNAT family N-acetyltransferase</fullName>
        <ecNumber evidence="2">2.3.-.-</ecNumber>
    </submittedName>
</protein>
<dbReference type="InterPro" id="IPR016181">
    <property type="entry name" value="Acyl_CoA_acyltransferase"/>
</dbReference>
<gene>
    <name evidence="2" type="ORF">ACFQ5N_14200</name>
</gene>
<dbReference type="GO" id="GO:0016746">
    <property type="term" value="F:acyltransferase activity"/>
    <property type="evidence" value="ECO:0007669"/>
    <property type="project" value="UniProtKB-KW"/>
</dbReference>
<dbReference type="PROSITE" id="PS51186">
    <property type="entry name" value="GNAT"/>
    <property type="match status" value="1"/>
</dbReference>
<dbReference type="Proteomes" id="UP001597241">
    <property type="component" value="Unassembled WGS sequence"/>
</dbReference>
<organism evidence="2 3">
    <name type="scientific">Lutibacter holmesii</name>
    <dbReference type="NCBI Taxonomy" id="1137985"/>
    <lineage>
        <taxon>Bacteria</taxon>
        <taxon>Pseudomonadati</taxon>
        <taxon>Bacteroidota</taxon>
        <taxon>Flavobacteriia</taxon>
        <taxon>Flavobacteriales</taxon>
        <taxon>Flavobacteriaceae</taxon>
        <taxon>Lutibacter</taxon>
    </lineage>
</organism>
<keyword evidence="2" id="KW-0012">Acyltransferase</keyword>
<keyword evidence="3" id="KW-1185">Reference proteome</keyword>
<dbReference type="EC" id="2.3.-.-" evidence="2"/>
<keyword evidence="2" id="KW-0808">Transferase</keyword>
<sequence length="161" mass="18481">MNIRKAKQFDYDSVWEIFSKVITTGDTYVFNPNTPKSDLQKHWFANYMKTYVIEENDKLLGTYIIKPNQIDLGNHIANCSYMVNPNSQGKGIGKTLCEHSIKTAKENNFKAIQFNIVVSSNKNAVQLWKKYGFEIIGTTPKGFRHAKLGLVDTFIMYKDLT</sequence>
<dbReference type="Pfam" id="PF00583">
    <property type="entry name" value="Acetyltransf_1"/>
    <property type="match status" value="1"/>
</dbReference>
<dbReference type="RefSeq" id="WP_386810446.1">
    <property type="nucleotide sequence ID" value="NZ_JBHTMV010000013.1"/>
</dbReference>
<accession>A0ABW3WSY0</accession>
<comment type="caution">
    <text evidence="2">The sequence shown here is derived from an EMBL/GenBank/DDBJ whole genome shotgun (WGS) entry which is preliminary data.</text>
</comment>
<proteinExistence type="predicted"/>
<evidence type="ECO:0000313" key="3">
    <source>
        <dbReference type="Proteomes" id="UP001597241"/>
    </source>
</evidence>
<reference evidence="3" key="1">
    <citation type="journal article" date="2019" name="Int. J. Syst. Evol. Microbiol.">
        <title>The Global Catalogue of Microorganisms (GCM) 10K type strain sequencing project: providing services to taxonomists for standard genome sequencing and annotation.</title>
        <authorList>
            <consortium name="The Broad Institute Genomics Platform"/>
            <consortium name="The Broad Institute Genome Sequencing Center for Infectious Disease"/>
            <person name="Wu L."/>
            <person name="Ma J."/>
        </authorList>
    </citation>
    <scope>NUCLEOTIDE SEQUENCE [LARGE SCALE GENOMIC DNA]</scope>
    <source>
        <strain evidence="3">CCUG 62221</strain>
    </source>
</reference>
<evidence type="ECO:0000259" key="1">
    <source>
        <dbReference type="PROSITE" id="PS51186"/>
    </source>
</evidence>
<dbReference type="PANTHER" id="PTHR43138">
    <property type="entry name" value="ACETYLTRANSFERASE, GNAT FAMILY"/>
    <property type="match status" value="1"/>
</dbReference>
<dbReference type="CDD" id="cd04301">
    <property type="entry name" value="NAT_SF"/>
    <property type="match status" value="1"/>
</dbReference>
<dbReference type="EMBL" id="JBHTMV010000013">
    <property type="protein sequence ID" value="MFD1294992.1"/>
    <property type="molecule type" value="Genomic_DNA"/>
</dbReference>
<dbReference type="SUPFAM" id="SSF55729">
    <property type="entry name" value="Acyl-CoA N-acyltransferases (Nat)"/>
    <property type="match status" value="1"/>
</dbReference>
<feature type="domain" description="N-acetyltransferase" evidence="1">
    <location>
        <begin position="1"/>
        <end position="161"/>
    </location>
</feature>
<dbReference type="InterPro" id="IPR000182">
    <property type="entry name" value="GNAT_dom"/>
</dbReference>
<dbReference type="Gene3D" id="3.40.630.30">
    <property type="match status" value="1"/>
</dbReference>
<name>A0ABW3WSY0_9FLAO</name>
<dbReference type="PANTHER" id="PTHR43138:SF1">
    <property type="entry name" value="N-ACETYLTRANSFERASE ACA1"/>
    <property type="match status" value="1"/>
</dbReference>